<organism evidence="24 25">
    <name type="scientific">Orbilia oligospora</name>
    <name type="common">Nematode-trapping fungus</name>
    <name type="synonym">Arthrobotrys oligospora</name>
    <dbReference type="NCBI Taxonomy" id="2813651"/>
    <lineage>
        <taxon>Eukaryota</taxon>
        <taxon>Fungi</taxon>
        <taxon>Dikarya</taxon>
        <taxon>Ascomycota</taxon>
        <taxon>Pezizomycotina</taxon>
        <taxon>Orbiliomycetes</taxon>
        <taxon>Orbiliales</taxon>
        <taxon>Orbiliaceae</taxon>
        <taxon>Orbilia</taxon>
    </lineage>
</organism>
<gene>
    <name evidence="24" type="ORF">TWF102_008929</name>
</gene>
<dbReference type="GO" id="GO:0006123">
    <property type="term" value="P:mitochondrial electron transport, cytochrome c to oxygen"/>
    <property type="evidence" value="ECO:0007669"/>
    <property type="project" value="InterPro"/>
</dbReference>
<evidence type="ECO:0000259" key="22">
    <source>
        <dbReference type="Pfam" id="PF23925"/>
    </source>
</evidence>
<name>A0A7C8JBG3_ORBOL</name>
<dbReference type="PANTHER" id="PTHR12747:SF0">
    <property type="entry name" value="ELONGATOR COMPLEX PROTEIN 1"/>
    <property type="match status" value="1"/>
</dbReference>
<evidence type="ECO:0000259" key="23">
    <source>
        <dbReference type="Pfam" id="PF23936"/>
    </source>
</evidence>
<dbReference type="FunFam" id="4.10.49.10:FF:000001">
    <property type="entry name" value="Cytochrome c oxidase subunit 7C"/>
    <property type="match status" value="1"/>
</dbReference>
<dbReference type="GO" id="GO:0002926">
    <property type="term" value="P:tRNA wobble base 5-methoxycarbonylmethyl-2-thiouridinylation"/>
    <property type="evidence" value="ECO:0007669"/>
    <property type="project" value="TreeGrafter"/>
</dbReference>
<keyword evidence="12 18" id="KW-1133">Transmembrane helix</keyword>
<dbReference type="InterPro" id="IPR056169">
    <property type="entry name" value="HB_ELP1"/>
</dbReference>
<evidence type="ECO:0000259" key="19">
    <source>
        <dbReference type="Pfam" id="PF04762"/>
    </source>
</evidence>
<evidence type="ECO:0000256" key="16">
    <source>
        <dbReference type="ARBA" id="ARBA00071004"/>
    </source>
</evidence>
<evidence type="ECO:0000256" key="8">
    <source>
        <dbReference type="ARBA" id="ARBA00022692"/>
    </source>
</evidence>
<comment type="similarity">
    <text evidence="6">Belongs to the cytochrome c oxidase VIIc family.</text>
</comment>
<dbReference type="SUPFAM" id="SSF69322">
    <property type="entry name" value="Tricorn protease domain 2"/>
    <property type="match status" value="1"/>
</dbReference>
<comment type="subcellular location">
    <subcellularLocation>
        <location evidence="2">Cytoplasm</location>
    </subcellularLocation>
    <subcellularLocation>
        <location evidence="1">Mitochondrion inner membrane</location>
        <topology evidence="1">Single-pass membrane protein</topology>
    </subcellularLocation>
</comment>
<keyword evidence="7" id="KW-0963">Cytoplasm</keyword>
<feature type="domain" description="ELP1 N-terminal second beta-propeller" evidence="20">
    <location>
        <begin position="533"/>
        <end position="789"/>
    </location>
</feature>
<dbReference type="Pfam" id="PF02935">
    <property type="entry name" value="COX7C"/>
    <property type="match status" value="1"/>
</dbReference>
<evidence type="ECO:0000256" key="4">
    <source>
        <dbReference type="ARBA" id="ARBA00005043"/>
    </source>
</evidence>
<evidence type="ECO:0000259" key="21">
    <source>
        <dbReference type="Pfam" id="PF23878"/>
    </source>
</evidence>
<dbReference type="InterPro" id="IPR056165">
    <property type="entry name" value="Beta-prop_ELP1_2nd"/>
</dbReference>
<dbReference type="InterPro" id="IPR015943">
    <property type="entry name" value="WD40/YVTN_repeat-like_dom_sf"/>
</dbReference>
<sequence length="1413" mass="158312">MTLVRIQPAGAESSRVQASLTSLNYSRNRKSDTMRPQIASRVAGLRTVTRQNFSTSAPRMSSPYHYPSGPRSNLPFDPLNKFFGVKFVTFCAVGFALPFGIAVWQTKKKSFLRFPSASKLRAVYELRRLQLAHTKSLAISNPSHLIVPDLPLAATEWDVSSNSIICAFGPSLDFPVIEINRLTGGLVTNIASWDYHGPCPKDGLEEDKILDLHYFADDLSICLVLKGGDVIVIWEEPHDGQSKVEIVGSVEEGITAASWSPDESLLAIATEARTFVLMTRRFEPLADFSLTEEDLKLSKHVNVGWGKKETQFKGKRAAALRDPTMPERVDEGVLSSADTKDTKLSWRGDGQYVALSTVQDGKRRIIRIFSRSGELDGVSEPVDGMEGALSWRPSGNIIASVKRTGSDLEVIFFERNGLRHGEFPVRVPRTGSQPATIYDLEWNMDSTVLAVCLEDRVQLWTTMNYHWYLKSEILCKSFPRPSLDSPPPRVKWHPERTLQLSIATFRVITELDFAWFIHRGATSPPFDLGIVAVIDGSNLKLTPFRYANMPPPMSLCEITLDSNVIDVAVSPASDILAALTAGGVDIINWDVPHLKRKAPTQVQKLAIKLEAHLNYRQICFFGLEKIALLRGTGAIEIYQRTEGFWGKFGEIEDSQLVAGVSSITLSSDGSSLLCESVSGEVVVFDEALVSLDRQNHPQACLIYDRYDVAEQKRKIFALGPSGRLFCNGKPLLNGCTSFVLTHQHLIITTIQNFLKFISLRDNTDDFQIPPDDAAGNELCRAIERGGKLVTVIPSTFAVVLQMPRGNLETIYPRALVLAGIRECIDSKDYKAAFSYCRTHRVDFNLLHDHNAEQFMSSIDLFLDQVDSVQYIDLFLSQLRDEDVSKSMYDWRIYDPTKGEKPHPLAEIPKKINNICDAMLEGIQRRKSPSIQNLVTCYVSKRPADLDSGLSMISEMKRNGSDDADLAIEHICFLADVNLLYDHSLGIYDLELALLIAQQSQKDPREYLPFLQSIRDMESLRQKFFIDDFLGRNKKAANSLHEMGDLGFVELLEYTVKHELYRHVTNLVKYDDEKRRIIVKSHAEYLMTSSSYKEAGISFEYLNCWERALDAYQKCGLWQEALYAASRIPLSNEEITELSGILADALTEGRDFKNAATLFLDYRNDVREAVSCYCRGSFFQDAMRVIALKQSFDLLEEVVDPGLIEAFNTTSELIADFIAQIKSQTSRIKVLREKKENDPVAFYGASGETDAPDNVSVAGTDLSTAAGSTFTRYTDKTPGSIATNATRKTSKNRRREERKKARGKKGSVYEEEYLVNSIGRLISRVNETQEESHRIVEGLMRRGMRERAESIQVGMQSVLAALEIARKDVFDSAPAMLTNIAPPNEEELEDGAETKMIKPPDFSTIKPFQGLSIL</sequence>
<keyword evidence="11" id="KW-0809">Transit peptide</keyword>
<dbReference type="InterPro" id="IPR056164">
    <property type="entry name" value="Beta-prop_ELP1_1st"/>
</dbReference>
<feature type="domain" description="ELP1 three-helical bundle" evidence="23">
    <location>
        <begin position="1192"/>
        <end position="1364"/>
    </location>
</feature>
<dbReference type="GO" id="GO:0000049">
    <property type="term" value="F:tRNA binding"/>
    <property type="evidence" value="ECO:0007669"/>
    <property type="project" value="TreeGrafter"/>
</dbReference>
<dbReference type="UniPathway" id="UPA00988"/>
<dbReference type="PIRSF" id="PIRSF017233">
    <property type="entry name" value="IKAP"/>
    <property type="match status" value="1"/>
</dbReference>
<reference evidence="24 25" key="1">
    <citation type="submission" date="2019-06" db="EMBL/GenBank/DDBJ databases">
        <authorList>
            <person name="Palmer J.M."/>
        </authorList>
    </citation>
    <scope>NUCLEOTIDE SEQUENCE [LARGE SCALE GENOMIC DNA]</scope>
    <source>
        <strain evidence="24 25">TWF102</strain>
    </source>
</reference>
<evidence type="ECO:0000256" key="3">
    <source>
        <dbReference type="ARBA" id="ARBA00004673"/>
    </source>
</evidence>
<feature type="transmembrane region" description="Helical" evidence="18">
    <location>
        <begin position="83"/>
        <end position="104"/>
    </location>
</feature>
<comment type="similarity">
    <text evidence="5">Belongs to the ELP1/IKA1 family.</text>
</comment>
<dbReference type="InterPro" id="IPR056167">
    <property type="entry name" value="A-sol_ELP1"/>
</dbReference>
<evidence type="ECO:0000256" key="9">
    <source>
        <dbReference type="ARBA" id="ARBA00022694"/>
    </source>
</evidence>
<comment type="pathway">
    <text evidence="4">tRNA modification; 5-methoxycarbonylmethyl-2-thiouridine-tRNA biosynthesis.</text>
</comment>
<evidence type="ECO:0000256" key="14">
    <source>
        <dbReference type="ARBA" id="ARBA00023136"/>
    </source>
</evidence>
<proteinExistence type="inferred from homology"/>
<feature type="region of interest" description="Disordered" evidence="17">
    <location>
        <begin position="1272"/>
        <end position="1304"/>
    </location>
</feature>
<evidence type="ECO:0000256" key="7">
    <source>
        <dbReference type="ARBA" id="ARBA00022490"/>
    </source>
</evidence>
<dbReference type="EMBL" id="WIQW01000058">
    <property type="protein sequence ID" value="KAF3091049.1"/>
    <property type="molecule type" value="Genomic_DNA"/>
</dbReference>
<dbReference type="Pfam" id="PF23936">
    <property type="entry name" value="HB_ELP1"/>
    <property type="match status" value="1"/>
</dbReference>
<comment type="caution">
    <text evidence="24">The sequence shown here is derived from an EMBL/GenBank/DDBJ whole genome shotgun (WGS) entry which is preliminary data.</text>
</comment>
<dbReference type="Pfam" id="PF23878">
    <property type="entry name" value="TPR_ELP1"/>
    <property type="match status" value="1"/>
</dbReference>
<dbReference type="SUPFAM" id="SSF81427">
    <property type="entry name" value="Mitochondrial cytochrome c oxidase subunit VIIc (aka VIIIa)"/>
    <property type="match status" value="1"/>
</dbReference>
<dbReference type="PANTHER" id="PTHR12747">
    <property type="entry name" value="ELONGATOR COMPLEX PROTEIN 1"/>
    <property type="match status" value="1"/>
</dbReference>
<keyword evidence="9" id="KW-0819">tRNA processing</keyword>
<accession>A0A7C8JBG3</accession>
<feature type="domain" description="ELP1 TPR" evidence="21">
    <location>
        <begin position="1021"/>
        <end position="1183"/>
    </location>
</feature>
<evidence type="ECO:0000256" key="6">
    <source>
        <dbReference type="ARBA" id="ARBA00010514"/>
    </source>
</evidence>
<keyword evidence="10" id="KW-0999">Mitochondrion inner membrane</keyword>
<dbReference type="InterPro" id="IPR036636">
    <property type="entry name" value="COX7C/Cox8_sf"/>
</dbReference>
<evidence type="ECO:0000256" key="11">
    <source>
        <dbReference type="ARBA" id="ARBA00022946"/>
    </source>
</evidence>
<dbReference type="Gene3D" id="2.130.10.10">
    <property type="entry name" value="YVTN repeat-like/Quinoprotein amine dehydrogenase"/>
    <property type="match status" value="1"/>
</dbReference>
<dbReference type="Gene3D" id="4.10.49.10">
    <property type="entry name" value="Cytochrome c oxidase subunit VIIc"/>
    <property type="match status" value="1"/>
</dbReference>
<dbReference type="GO" id="GO:0005743">
    <property type="term" value="C:mitochondrial inner membrane"/>
    <property type="evidence" value="ECO:0007669"/>
    <property type="project" value="UniProtKB-SubCell"/>
</dbReference>
<dbReference type="GO" id="GO:0005829">
    <property type="term" value="C:cytosol"/>
    <property type="evidence" value="ECO:0007669"/>
    <property type="project" value="TreeGrafter"/>
</dbReference>
<dbReference type="GO" id="GO:0033588">
    <property type="term" value="C:elongator holoenzyme complex"/>
    <property type="evidence" value="ECO:0007669"/>
    <property type="project" value="InterPro"/>
</dbReference>
<dbReference type="InterPro" id="IPR004202">
    <property type="entry name" value="COX7C/Cox8"/>
</dbReference>
<comment type="pathway">
    <text evidence="3">Energy metabolism; oxidative phosphorylation.</text>
</comment>
<evidence type="ECO:0000256" key="18">
    <source>
        <dbReference type="SAM" id="Phobius"/>
    </source>
</evidence>
<evidence type="ECO:0000256" key="13">
    <source>
        <dbReference type="ARBA" id="ARBA00023128"/>
    </source>
</evidence>
<dbReference type="InterPro" id="IPR006849">
    <property type="entry name" value="Elp1"/>
</dbReference>
<dbReference type="Pfam" id="PF23925">
    <property type="entry name" value="A-sol_ELP1"/>
    <property type="match status" value="1"/>
</dbReference>
<dbReference type="Proteomes" id="UP000475325">
    <property type="component" value="Unassembled WGS sequence"/>
</dbReference>
<evidence type="ECO:0000256" key="12">
    <source>
        <dbReference type="ARBA" id="ARBA00022989"/>
    </source>
</evidence>
<evidence type="ECO:0000313" key="25">
    <source>
        <dbReference type="Proteomes" id="UP000475325"/>
    </source>
</evidence>
<evidence type="ECO:0000256" key="15">
    <source>
        <dbReference type="ARBA" id="ARBA00029535"/>
    </source>
</evidence>
<dbReference type="GO" id="GO:0045277">
    <property type="term" value="C:respiratory chain complex IV"/>
    <property type="evidence" value="ECO:0007669"/>
    <property type="project" value="InterPro"/>
</dbReference>
<dbReference type="InterPro" id="IPR056166">
    <property type="entry name" value="TPR_ELP1"/>
</dbReference>
<dbReference type="UniPathway" id="UPA00705"/>
<evidence type="ECO:0000259" key="20">
    <source>
        <dbReference type="Pfam" id="PF23797"/>
    </source>
</evidence>
<evidence type="ECO:0000256" key="5">
    <source>
        <dbReference type="ARBA" id="ARBA00006086"/>
    </source>
</evidence>
<evidence type="ECO:0000313" key="24">
    <source>
        <dbReference type="EMBL" id="KAF3091049.1"/>
    </source>
</evidence>
<evidence type="ECO:0000256" key="17">
    <source>
        <dbReference type="SAM" id="MobiDB-lite"/>
    </source>
</evidence>
<evidence type="ECO:0000256" key="10">
    <source>
        <dbReference type="ARBA" id="ARBA00022792"/>
    </source>
</evidence>
<dbReference type="Pfam" id="PF23797">
    <property type="entry name" value="Beta-prop_ELP1_2nd"/>
    <property type="match status" value="1"/>
</dbReference>
<evidence type="ECO:0000256" key="1">
    <source>
        <dbReference type="ARBA" id="ARBA00004434"/>
    </source>
</evidence>
<protein>
    <recommendedName>
        <fullName evidence="16">Cytochrome c oxidase subunit 8, mitochondrial</fullName>
    </recommendedName>
    <alternativeName>
        <fullName evidence="15">Elongator complex protein 1</fullName>
    </alternativeName>
</protein>
<keyword evidence="14 18" id="KW-0472">Membrane</keyword>
<feature type="domain" description="ELP1 first N-terminal beta-propeller" evidence="19">
    <location>
        <begin position="134"/>
        <end position="495"/>
    </location>
</feature>
<feature type="domain" description="ELP1 alpha-solenoid" evidence="22">
    <location>
        <begin position="813"/>
        <end position="1012"/>
    </location>
</feature>
<keyword evidence="8 18" id="KW-0812">Transmembrane</keyword>
<dbReference type="Pfam" id="PF04762">
    <property type="entry name" value="Beta-prop_ELP1_1st"/>
    <property type="match status" value="1"/>
</dbReference>
<keyword evidence="13" id="KW-0496">Mitochondrion</keyword>
<evidence type="ECO:0000256" key="2">
    <source>
        <dbReference type="ARBA" id="ARBA00004496"/>
    </source>
</evidence>